<sequence>MSTSRYTVTISQAFGNVVNFVLTHPSVALDSLSYYPRAFAIFYVVLSFVWRVLNKFPFNFNLDLDV</sequence>
<dbReference type="EMBL" id="HG994369">
    <property type="protein sequence ID" value="CAF1923406.1"/>
    <property type="molecule type" value="Genomic_DNA"/>
</dbReference>
<accession>A0A816KLI9</accession>
<evidence type="ECO:0000256" key="1">
    <source>
        <dbReference type="SAM" id="Phobius"/>
    </source>
</evidence>
<protein>
    <submittedName>
        <fullName evidence="2">(rape) hypothetical protein</fullName>
    </submittedName>
</protein>
<evidence type="ECO:0000313" key="2">
    <source>
        <dbReference type="EMBL" id="CAF1923406.1"/>
    </source>
</evidence>
<name>A0A816KLI9_BRANA</name>
<keyword evidence="1" id="KW-1133">Transmembrane helix</keyword>
<reference evidence="2" key="1">
    <citation type="submission" date="2021-01" db="EMBL/GenBank/DDBJ databases">
        <authorList>
            <consortium name="Genoscope - CEA"/>
            <person name="William W."/>
        </authorList>
    </citation>
    <scope>NUCLEOTIDE SEQUENCE</scope>
</reference>
<dbReference type="Proteomes" id="UP001295469">
    <property type="component" value="Chromosome C05"/>
</dbReference>
<organism evidence="2">
    <name type="scientific">Brassica napus</name>
    <name type="common">Rape</name>
    <dbReference type="NCBI Taxonomy" id="3708"/>
    <lineage>
        <taxon>Eukaryota</taxon>
        <taxon>Viridiplantae</taxon>
        <taxon>Streptophyta</taxon>
        <taxon>Embryophyta</taxon>
        <taxon>Tracheophyta</taxon>
        <taxon>Spermatophyta</taxon>
        <taxon>Magnoliopsida</taxon>
        <taxon>eudicotyledons</taxon>
        <taxon>Gunneridae</taxon>
        <taxon>Pentapetalae</taxon>
        <taxon>rosids</taxon>
        <taxon>malvids</taxon>
        <taxon>Brassicales</taxon>
        <taxon>Brassicaceae</taxon>
        <taxon>Brassiceae</taxon>
        <taxon>Brassica</taxon>
    </lineage>
</organism>
<proteinExistence type="predicted"/>
<feature type="transmembrane region" description="Helical" evidence="1">
    <location>
        <begin position="34"/>
        <end position="53"/>
    </location>
</feature>
<keyword evidence="1" id="KW-0472">Membrane</keyword>
<gene>
    <name evidence="2" type="ORF">DARMORV10_C05P00680.1</name>
</gene>
<dbReference type="AlphaFoldDB" id="A0A816KLI9"/>
<keyword evidence="1" id="KW-0812">Transmembrane</keyword>